<dbReference type="AlphaFoldDB" id="G1XLV8"/>
<feature type="compositionally biased region" description="Polar residues" evidence="5">
    <location>
        <begin position="97"/>
        <end position="106"/>
    </location>
</feature>
<keyword evidence="2" id="KW-0507">mRNA processing</keyword>
<dbReference type="FunCoup" id="G1XLV8">
    <property type="interactions" value="694"/>
</dbReference>
<dbReference type="Pfam" id="PF06544">
    <property type="entry name" value="Prp3_C"/>
    <property type="match status" value="1"/>
</dbReference>
<comment type="subcellular location">
    <subcellularLocation>
        <location evidence="1">Nucleus</location>
    </subcellularLocation>
</comment>
<protein>
    <submittedName>
        <fullName evidence="8">Uncharacterized protein</fullName>
    </submittedName>
</protein>
<accession>G1XLV8</accession>
<feature type="compositionally biased region" description="Polar residues" evidence="5">
    <location>
        <begin position="68"/>
        <end position="79"/>
    </location>
</feature>
<dbReference type="GO" id="GO:0046540">
    <property type="term" value="C:U4/U6 x U5 tri-snRNP complex"/>
    <property type="evidence" value="ECO:0007669"/>
    <property type="project" value="EnsemblFungi"/>
</dbReference>
<evidence type="ECO:0000313" key="8">
    <source>
        <dbReference type="EMBL" id="EGX45800.1"/>
    </source>
</evidence>
<feature type="region of interest" description="Disordered" evidence="5">
    <location>
        <begin position="96"/>
        <end position="129"/>
    </location>
</feature>
<dbReference type="PANTHER" id="PTHR14212:SF0">
    <property type="entry name" value="U4_U6 SMALL NUCLEAR RIBONUCLEOPROTEIN PRP3"/>
    <property type="match status" value="1"/>
</dbReference>
<feature type="compositionally biased region" description="Low complexity" evidence="5">
    <location>
        <begin position="51"/>
        <end position="67"/>
    </location>
</feature>
<dbReference type="eggNOG" id="KOG2769">
    <property type="taxonomic scope" value="Eukaryota"/>
</dbReference>
<evidence type="ECO:0000313" key="9">
    <source>
        <dbReference type="Proteomes" id="UP000008784"/>
    </source>
</evidence>
<dbReference type="PANTHER" id="PTHR14212">
    <property type="entry name" value="U4/U6-ASSOCIATED RNA SPLICING FACTOR-RELATED"/>
    <property type="match status" value="1"/>
</dbReference>
<keyword evidence="3" id="KW-0508">mRNA splicing</keyword>
<keyword evidence="9" id="KW-1185">Reference proteome</keyword>
<feature type="domain" description="Pre-mRNA-splicing factor 3" evidence="7">
    <location>
        <begin position="202"/>
        <end position="435"/>
    </location>
</feature>
<dbReference type="STRING" id="756982.G1XLV8"/>
<sequence>MASHGSLKRPPPQDPIPGSPTKKPRGMDAPGSSAVSAQDQKKKMVEEARARAAALAASLGNRAGGSATSKPSQTVSASSHADRVAALRARVAAAVGNTASATSKQAPSLPIAIPKEPMEMPQDGGRGRGGLDIGIHPALLADSVETSTGVGRGRQAMKPKFATTMANQKPDPIIKTSISSKHKDARLVGGSKPTGEQSPSKNPYFDPNINSGAGAHQKARVPKGLVFNQKGKYIEQANALRKQAQLEELKARIAAAARRAGIEEDIDTDKLFLVSTIPMRIRDDAVTDHKLQRDKPPEVEWWDQGLCSNGTYDDVNSNNLKIDSQDSIITVYVQHPILLDPPMEKHIPPAKALPLTKKEQKKTRLQTRMAKLKESQAKVRLGLEPPEPPKVTLKNMMRVMGDEAVKDPTAVEAKVNKQIAERLEKHLTANAERKLSKEQRLDKLHHNQELDLAKGVHCLVFRIEKLTNPSHQFKIWKNAEQLALTGICISNPKFNLVVVEGGEWAISKYKKLMMQRIKWDENGMGVGLDAEGDSMVDETMAPGTESNTCTLVWEGDLKLKSFKRFTTNKCESESEARRLLERNKVENYWTLAKAKGPSQA</sequence>
<dbReference type="InParanoid" id="G1XLV8"/>
<name>G1XLV8_ARTOA</name>
<dbReference type="EMBL" id="ADOT01000204">
    <property type="protein sequence ID" value="EGX45800.1"/>
    <property type="molecule type" value="Genomic_DNA"/>
</dbReference>
<gene>
    <name evidence="8" type="ORF">AOL_s00117g5</name>
</gene>
<dbReference type="Pfam" id="PF08572">
    <property type="entry name" value="PRP3"/>
    <property type="match status" value="1"/>
</dbReference>
<feature type="domain" description="Small nuclear ribonucleoprotein Prp3 C-terminal" evidence="6">
    <location>
        <begin position="460"/>
        <end position="592"/>
    </location>
</feature>
<evidence type="ECO:0000256" key="4">
    <source>
        <dbReference type="ARBA" id="ARBA00023242"/>
    </source>
</evidence>
<reference evidence="8 9" key="1">
    <citation type="journal article" date="2011" name="PLoS Pathog.">
        <title>Genomic and proteomic analyses of the fungus Arthrobotrys oligospora provide insights into nematode-trap formation.</title>
        <authorList>
            <person name="Yang J."/>
            <person name="Wang L."/>
            <person name="Ji X."/>
            <person name="Feng Y."/>
            <person name="Li X."/>
            <person name="Zou C."/>
            <person name="Xu J."/>
            <person name="Ren Y."/>
            <person name="Mi Q."/>
            <person name="Wu J."/>
            <person name="Liu S."/>
            <person name="Liu Y."/>
            <person name="Huang X."/>
            <person name="Wang H."/>
            <person name="Niu X."/>
            <person name="Li J."/>
            <person name="Liang L."/>
            <person name="Luo Y."/>
            <person name="Ji K."/>
            <person name="Zhou W."/>
            <person name="Yu Z."/>
            <person name="Li G."/>
            <person name="Liu Y."/>
            <person name="Li L."/>
            <person name="Qiao M."/>
            <person name="Feng L."/>
            <person name="Zhang K.-Q."/>
        </authorList>
    </citation>
    <scope>NUCLEOTIDE SEQUENCE [LARGE SCALE GENOMIC DNA]</scope>
    <source>
        <strain evidence="9">ATCC 24927 / CBS 115.81 / DSM 1491</strain>
    </source>
</reference>
<organism evidence="8 9">
    <name type="scientific">Arthrobotrys oligospora (strain ATCC 24927 / CBS 115.81 / DSM 1491)</name>
    <name type="common">Nematode-trapping fungus</name>
    <name type="synonym">Didymozoophaga oligospora</name>
    <dbReference type="NCBI Taxonomy" id="756982"/>
    <lineage>
        <taxon>Eukaryota</taxon>
        <taxon>Fungi</taxon>
        <taxon>Dikarya</taxon>
        <taxon>Ascomycota</taxon>
        <taxon>Pezizomycotina</taxon>
        <taxon>Orbiliomycetes</taxon>
        <taxon>Orbiliales</taxon>
        <taxon>Orbiliaceae</taxon>
        <taxon>Orbilia</taxon>
        <taxon>Orbilia oligospora</taxon>
    </lineage>
</organism>
<dbReference type="CDD" id="cd24162">
    <property type="entry name" value="Prp3_C"/>
    <property type="match status" value="1"/>
</dbReference>
<feature type="compositionally biased region" description="Basic and acidic residues" evidence="5">
    <location>
        <begin position="39"/>
        <end position="50"/>
    </location>
</feature>
<evidence type="ECO:0000256" key="5">
    <source>
        <dbReference type="SAM" id="MobiDB-lite"/>
    </source>
</evidence>
<dbReference type="RefSeq" id="XP_011125470.1">
    <property type="nucleotide sequence ID" value="XM_011127168.1"/>
</dbReference>
<proteinExistence type="predicted"/>
<feature type="compositionally biased region" description="Pro residues" evidence="5">
    <location>
        <begin position="9"/>
        <end position="18"/>
    </location>
</feature>
<dbReference type="GeneID" id="22896495"/>
<dbReference type="InterPro" id="IPR013881">
    <property type="entry name" value="Pre-mRNA_splic_Prp3_dom"/>
</dbReference>
<dbReference type="GO" id="GO:0045292">
    <property type="term" value="P:mRNA cis splicing, via spliceosome"/>
    <property type="evidence" value="ECO:0007669"/>
    <property type="project" value="EnsemblFungi"/>
</dbReference>
<evidence type="ECO:0000256" key="2">
    <source>
        <dbReference type="ARBA" id="ARBA00022664"/>
    </source>
</evidence>
<dbReference type="Proteomes" id="UP000008784">
    <property type="component" value="Unassembled WGS sequence"/>
</dbReference>
<dbReference type="HOGENOM" id="CLU_015750_2_2_1"/>
<evidence type="ECO:0000259" key="6">
    <source>
        <dbReference type="Pfam" id="PF06544"/>
    </source>
</evidence>
<evidence type="ECO:0000256" key="1">
    <source>
        <dbReference type="ARBA" id="ARBA00004123"/>
    </source>
</evidence>
<evidence type="ECO:0000256" key="3">
    <source>
        <dbReference type="ARBA" id="ARBA00023187"/>
    </source>
</evidence>
<dbReference type="InterPro" id="IPR010541">
    <property type="entry name" value="Prp3_C"/>
</dbReference>
<dbReference type="OrthoDB" id="10264544at2759"/>
<dbReference type="OMA" id="QAMQPKF"/>
<dbReference type="InterPro" id="IPR027104">
    <property type="entry name" value="Prp3"/>
</dbReference>
<feature type="region of interest" description="Disordered" evidence="5">
    <location>
        <begin position="179"/>
        <end position="218"/>
    </location>
</feature>
<comment type="caution">
    <text evidence="8">The sequence shown here is derived from an EMBL/GenBank/DDBJ whole genome shotgun (WGS) entry which is preliminary data.</text>
</comment>
<evidence type="ECO:0000259" key="7">
    <source>
        <dbReference type="Pfam" id="PF08572"/>
    </source>
</evidence>
<keyword evidence="4" id="KW-0539">Nucleus</keyword>
<feature type="region of interest" description="Disordered" evidence="5">
    <location>
        <begin position="1"/>
        <end position="83"/>
    </location>
</feature>